<comment type="caution">
    <text evidence="1">The sequence shown here is derived from an EMBL/GenBank/DDBJ whole genome shotgun (WGS) entry which is preliminary data.</text>
</comment>
<sequence length="176" mass="20269">MVSKDECKNIGKDTMLQRTCPQWHRERGIKISASSKAHRIMIRTADFETLAKDLATPQSFKSAACFYGIAKMEYESSERHKVIQVGLVERAPQPWLCCSPDGLVEENGKIRLLEIKRPSRCEAKPLVDENINVDYLYYQGRELKLQESHVYFTQVQVIMYTVGASLYDFIMLKLES</sequence>
<proteinExistence type="predicted"/>
<dbReference type="Proteomes" id="UP000805193">
    <property type="component" value="Unassembled WGS sequence"/>
</dbReference>
<keyword evidence="2" id="KW-1185">Reference proteome</keyword>
<name>A0AC60Q3P1_IXOPE</name>
<dbReference type="EMBL" id="JABSTQ010009622">
    <property type="protein sequence ID" value="KAG0427478.1"/>
    <property type="molecule type" value="Genomic_DNA"/>
</dbReference>
<protein>
    <submittedName>
        <fullName evidence="1">Uncharacterized protein</fullName>
    </submittedName>
</protein>
<evidence type="ECO:0000313" key="2">
    <source>
        <dbReference type="Proteomes" id="UP000805193"/>
    </source>
</evidence>
<accession>A0AC60Q3P1</accession>
<reference evidence="1 2" key="1">
    <citation type="journal article" date="2020" name="Cell">
        <title>Large-Scale Comparative Analyses of Tick Genomes Elucidate Their Genetic Diversity and Vector Capacities.</title>
        <authorList>
            <consortium name="Tick Genome and Microbiome Consortium (TIGMIC)"/>
            <person name="Jia N."/>
            <person name="Wang J."/>
            <person name="Shi W."/>
            <person name="Du L."/>
            <person name="Sun Y."/>
            <person name="Zhan W."/>
            <person name="Jiang J.F."/>
            <person name="Wang Q."/>
            <person name="Zhang B."/>
            <person name="Ji P."/>
            <person name="Bell-Sakyi L."/>
            <person name="Cui X.M."/>
            <person name="Yuan T.T."/>
            <person name="Jiang B.G."/>
            <person name="Yang W.F."/>
            <person name="Lam T.T."/>
            <person name="Chang Q.C."/>
            <person name="Ding S.J."/>
            <person name="Wang X.J."/>
            <person name="Zhu J.G."/>
            <person name="Ruan X.D."/>
            <person name="Zhao L."/>
            <person name="Wei J.T."/>
            <person name="Ye R.Z."/>
            <person name="Que T.C."/>
            <person name="Du C.H."/>
            <person name="Zhou Y.H."/>
            <person name="Cheng J.X."/>
            <person name="Dai P.F."/>
            <person name="Guo W.B."/>
            <person name="Han X.H."/>
            <person name="Huang E.J."/>
            <person name="Li L.F."/>
            <person name="Wei W."/>
            <person name="Gao Y.C."/>
            <person name="Liu J.Z."/>
            <person name="Shao H.Z."/>
            <person name="Wang X."/>
            <person name="Wang C.C."/>
            <person name="Yang T.C."/>
            <person name="Huo Q.B."/>
            <person name="Li W."/>
            <person name="Chen H.Y."/>
            <person name="Chen S.E."/>
            <person name="Zhou L.G."/>
            <person name="Ni X.B."/>
            <person name="Tian J.H."/>
            <person name="Sheng Y."/>
            <person name="Liu T."/>
            <person name="Pan Y.S."/>
            <person name="Xia L.Y."/>
            <person name="Li J."/>
            <person name="Zhao F."/>
            <person name="Cao W.C."/>
        </authorList>
    </citation>
    <scope>NUCLEOTIDE SEQUENCE [LARGE SCALE GENOMIC DNA]</scope>
    <source>
        <strain evidence="1">Iper-2018</strain>
    </source>
</reference>
<evidence type="ECO:0000313" key="1">
    <source>
        <dbReference type="EMBL" id="KAG0427478.1"/>
    </source>
</evidence>
<gene>
    <name evidence="1" type="ORF">HPB47_025460</name>
</gene>
<organism evidence="1 2">
    <name type="scientific">Ixodes persulcatus</name>
    <name type="common">Taiga tick</name>
    <dbReference type="NCBI Taxonomy" id="34615"/>
    <lineage>
        <taxon>Eukaryota</taxon>
        <taxon>Metazoa</taxon>
        <taxon>Ecdysozoa</taxon>
        <taxon>Arthropoda</taxon>
        <taxon>Chelicerata</taxon>
        <taxon>Arachnida</taxon>
        <taxon>Acari</taxon>
        <taxon>Parasitiformes</taxon>
        <taxon>Ixodida</taxon>
        <taxon>Ixodoidea</taxon>
        <taxon>Ixodidae</taxon>
        <taxon>Ixodinae</taxon>
        <taxon>Ixodes</taxon>
    </lineage>
</organism>